<dbReference type="RefSeq" id="WP_103992589.1">
    <property type="nucleotide sequence ID" value="NZ_CP031313.1"/>
</dbReference>
<dbReference type="OrthoDB" id="209979at2157"/>
<feature type="domain" description="MaoC-like" evidence="1">
    <location>
        <begin position="11"/>
        <end position="116"/>
    </location>
</feature>
<dbReference type="PANTHER" id="PTHR43664:SF1">
    <property type="entry name" value="BETA-METHYLMALYL-COA DEHYDRATASE"/>
    <property type="match status" value="1"/>
</dbReference>
<keyword evidence="2" id="KW-0614">Plasmid</keyword>
<protein>
    <submittedName>
        <fullName evidence="3">Acyl dehydratase</fullName>
    </submittedName>
</protein>
<evidence type="ECO:0000313" key="5">
    <source>
        <dbReference type="Proteomes" id="UP000296733"/>
    </source>
</evidence>
<dbReference type="Pfam" id="PF01575">
    <property type="entry name" value="MaoC_dehydratas"/>
    <property type="match status" value="1"/>
</dbReference>
<dbReference type="InterPro" id="IPR052342">
    <property type="entry name" value="MCH/BMMD"/>
</dbReference>
<accession>A0A1H6BPT2</accession>
<reference evidence="3 4" key="1">
    <citation type="submission" date="2016-10" db="EMBL/GenBank/DDBJ databases">
        <authorList>
            <person name="de Groot N.N."/>
        </authorList>
    </citation>
    <scope>NUCLEOTIDE SEQUENCE [LARGE SCALE GENOMIC DNA]</scope>
    <source>
        <strain evidence="3 4">CGMCC 1.10331</strain>
    </source>
</reference>
<dbReference type="GeneID" id="39859769"/>
<dbReference type="AlphaFoldDB" id="A0A1H6BPT2"/>
<reference evidence="2 5" key="2">
    <citation type="journal article" date="2019" name="Nat. Commun.">
        <title>A new type of DNA phosphorothioation-based antiviral system in archaea.</title>
        <authorList>
            <person name="Xiong L."/>
            <person name="Liu S."/>
            <person name="Chen S."/>
            <person name="Xiao Y."/>
            <person name="Zhu B."/>
            <person name="Gao Y."/>
            <person name="Zhang Y."/>
            <person name="Chen B."/>
            <person name="Luo J."/>
            <person name="Deng Z."/>
            <person name="Chen X."/>
            <person name="Wang L."/>
            <person name="Chen S."/>
        </authorList>
    </citation>
    <scope>NUCLEOTIDE SEQUENCE [LARGE SCALE GENOMIC DNA]</scope>
    <source>
        <strain evidence="2 5">CGMCC 1.10331</strain>
        <plasmid evidence="2 5">unnamed2</plasmid>
    </source>
</reference>
<name>A0A1H6BPT2_9EURY</name>
<organism evidence="3 4">
    <name type="scientific">Halobellus limi</name>
    <dbReference type="NCBI Taxonomy" id="699433"/>
    <lineage>
        <taxon>Archaea</taxon>
        <taxon>Methanobacteriati</taxon>
        <taxon>Methanobacteriota</taxon>
        <taxon>Stenosarchaea group</taxon>
        <taxon>Halobacteria</taxon>
        <taxon>Halobacteriales</taxon>
        <taxon>Haloferacaceae</taxon>
        <taxon>Halobellus</taxon>
    </lineage>
</organism>
<keyword evidence="4" id="KW-1185">Reference proteome</keyword>
<dbReference type="InterPro" id="IPR002539">
    <property type="entry name" value="MaoC-like_dom"/>
</dbReference>
<evidence type="ECO:0000313" key="2">
    <source>
        <dbReference type="EMBL" id="QCC49391.1"/>
    </source>
</evidence>
<dbReference type="KEGG" id="hlm:DV707_16740"/>
<dbReference type="PANTHER" id="PTHR43664">
    <property type="entry name" value="MONOAMINE OXIDASE-RELATED"/>
    <property type="match status" value="1"/>
</dbReference>
<evidence type="ECO:0000313" key="4">
    <source>
        <dbReference type="Proteomes" id="UP000236740"/>
    </source>
</evidence>
<evidence type="ECO:0000259" key="1">
    <source>
        <dbReference type="Pfam" id="PF01575"/>
    </source>
</evidence>
<dbReference type="SUPFAM" id="SSF54637">
    <property type="entry name" value="Thioesterase/thiol ester dehydrase-isomerase"/>
    <property type="match status" value="1"/>
</dbReference>
<dbReference type="Proteomes" id="UP000296733">
    <property type="component" value="Plasmid unnamed2"/>
</dbReference>
<geneLocation type="plasmid" evidence="2">
    <name>unnamed2</name>
</geneLocation>
<gene>
    <name evidence="2" type="ORF">DV707_16740</name>
    <name evidence="3" type="ORF">SAMN04488133_2916</name>
</gene>
<evidence type="ECO:0000313" key="3">
    <source>
        <dbReference type="EMBL" id="SEG62718.1"/>
    </source>
</evidence>
<dbReference type="Gene3D" id="3.10.129.10">
    <property type="entry name" value="Hotdog Thioesterase"/>
    <property type="match status" value="1"/>
</dbReference>
<dbReference type="InterPro" id="IPR029069">
    <property type="entry name" value="HotDog_dom_sf"/>
</dbReference>
<dbReference type="EMBL" id="CP031313">
    <property type="protein sequence ID" value="QCC49391.1"/>
    <property type="molecule type" value="Genomic_DNA"/>
</dbReference>
<sequence>MYEGRTFQDYEIGERFESEGRTVTEADIRMFVGATGSTHPAHVDHEYCADHPLVDGVVAHGTLTLAVTDGFLSDEVTTPAALALNYGHENVRYVEPVYPGDTLSAAMEIIETDQRSEEWGSLTLDVELANQDDDAVLTETQTVIVATSENESVRD</sequence>
<dbReference type="Proteomes" id="UP000236740">
    <property type="component" value="Unassembled WGS sequence"/>
</dbReference>
<proteinExistence type="predicted"/>
<dbReference type="EMBL" id="FNVN01000005">
    <property type="protein sequence ID" value="SEG62718.1"/>
    <property type="molecule type" value="Genomic_DNA"/>
</dbReference>